<dbReference type="Gene3D" id="2.60.40.10">
    <property type="entry name" value="Immunoglobulins"/>
    <property type="match status" value="1"/>
</dbReference>
<dbReference type="Proteomes" id="UP000694941">
    <property type="component" value="Unplaced"/>
</dbReference>
<dbReference type="InterPro" id="IPR000535">
    <property type="entry name" value="MSP_dom"/>
</dbReference>
<dbReference type="InterPro" id="IPR036273">
    <property type="entry name" value="CRAL/TRIO_N_dom_sf"/>
</dbReference>
<evidence type="ECO:0000256" key="1">
    <source>
        <dbReference type="SAM" id="MobiDB-lite"/>
    </source>
</evidence>
<keyword evidence="2" id="KW-0472">Membrane</keyword>
<dbReference type="InterPro" id="IPR008962">
    <property type="entry name" value="PapD-like_sf"/>
</dbReference>
<dbReference type="SUPFAM" id="SSF52087">
    <property type="entry name" value="CRAL/TRIO domain"/>
    <property type="match status" value="1"/>
</dbReference>
<dbReference type="Gene3D" id="3.40.525.10">
    <property type="entry name" value="CRAL-TRIO lipid binding domain"/>
    <property type="match status" value="1"/>
</dbReference>
<dbReference type="SUPFAM" id="SSF46938">
    <property type="entry name" value="CRAL/TRIO N-terminal domain"/>
    <property type="match status" value="1"/>
</dbReference>
<keyword evidence="2" id="KW-0812">Transmembrane</keyword>
<feature type="domain" description="CRAL-TRIO" evidence="3">
    <location>
        <begin position="89"/>
        <end position="251"/>
    </location>
</feature>
<dbReference type="RefSeq" id="XP_022242837.1">
    <property type="nucleotide sequence ID" value="XM_022387129.1"/>
</dbReference>
<dbReference type="SMART" id="SM00516">
    <property type="entry name" value="SEC14"/>
    <property type="match status" value="1"/>
</dbReference>
<dbReference type="InterPro" id="IPR036865">
    <property type="entry name" value="CRAL-TRIO_dom_sf"/>
</dbReference>
<protein>
    <submittedName>
        <fullName evidence="6">Motile sperm domain-containing protein 2-like</fullName>
    </submittedName>
</protein>
<evidence type="ECO:0000313" key="5">
    <source>
        <dbReference type="Proteomes" id="UP000694941"/>
    </source>
</evidence>
<dbReference type="InterPro" id="IPR001251">
    <property type="entry name" value="CRAL-TRIO_dom"/>
</dbReference>
<evidence type="ECO:0000256" key="2">
    <source>
        <dbReference type="SAM" id="Phobius"/>
    </source>
</evidence>
<feature type="region of interest" description="Disordered" evidence="1">
    <location>
        <begin position="285"/>
        <end position="329"/>
    </location>
</feature>
<organism evidence="5 6">
    <name type="scientific">Limulus polyphemus</name>
    <name type="common">Atlantic horseshoe crab</name>
    <dbReference type="NCBI Taxonomy" id="6850"/>
    <lineage>
        <taxon>Eukaryota</taxon>
        <taxon>Metazoa</taxon>
        <taxon>Ecdysozoa</taxon>
        <taxon>Arthropoda</taxon>
        <taxon>Chelicerata</taxon>
        <taxon>Merostomata</taxon>
        <taxon>Xiphosura</taxon>
        <taxon>Limulidae</taxon>
        <taxon>Limulus</taxon>
    </lineage>
</organism>
<evidence type="ECO:0000313" key="6">
    <source>
        <dbReference type="RefSeq" id="XP_022242837.1"/>
    </source>
</evidence>
<proteinExistence type="predicted"/>
<sequence length="552" mass="62862">MSPRGDTTSSTSISNDTSINLELVTEVRKRILEELNEPDWKDNYDQRDVERLKQDNWYCARFIKHQKEDIEDSLNMIRETLKWRKEIGINDLGKENLPAEYFTIGATFPYNCDKAGCRILVLRVRLHKKNSSTMLEQKKFVAYWVEKLDRETNGGKISLLVDCADSGLSNMDMELIIYLISLFKYYFPFALGYIYVYEMPWLFNACWKIVKSMLPAEASRRFKFINNSSIKDYIALDQLPVHLGGSCTLDYGIIQSNGKESELSNDIRINPSKKKVHFSKEEEIHESEENLSFEQSTELDTPSTRKSSSSVKYVPDGQNIPPPPPPFPGDTITLGSLLKVCPGSTLLFPETSDSEPTRVCLTLTNITSNCVAYKLKTNNLEIYRVRPPLGIIEPGGFKNVHIQLTEGSHCGLADKFLLMALEVEEKEAKVAQVNSIWKKSSPEKILEHKFKCVNSGSMLEDTVDRPLETVMHPAQTDSFPWERLEGKMVAMHKEVTLLKNQSDVLQKYQKIGIILLLFIVFFQAVLIISYQFSTKSIDNCATSLGESFCKST</sequence>
<dbReference type="GeneID" id="106460410"/>
<dbReference type="SUPFAM" id="SSF49354">
    <property type="entry name" value="PapD-like"/>
    <property type="match status" value="1"/>
</dbReference>
<evidence type="ECO:0000259" key="4">
    <source>
        <dbReference type="PROSITE" id="PS50202"/>
    </source>
</evidence>
<dbReference type="Pfam" id="PF00650">
    <property type="entry name" value="CRAL_TRIO"/>
    <property type="match status" value="1"/>
</dbReference>
<dbReference type="CDD" id="cd00170">
    <property type="entry name" value="SEC14"/>
    <property type="match status" value="1"/>
</dbReference>
<reference evidence="6" key="1">
    <citation type="submission" date="2025-08" db="UniProtKB">
        <authorList>
            <consortium name="RefSeq"/>
        </authorList>
    </citation>
    <scope>IDENTIFICATION</scope>
    <source>
        <tissue evidence="6">Muscle</tissue>
    </source>
</reference>
<dbReference type="PROSITE" id="PS50191">
    <property type="entry name" value="CRAL_TRIO"/>
    <property type="match status" value="1"/>
</dbReference>
<dbReference type="PROSITE" id="PS50202">
    <property type="entry name" value="MSP"/>
    <property type="match status" value="1"/>
</dbReference>
<dbReference type="InterPro" id="IPR053012">
    <property type="entry name" value="ER-organelle_contact"/>
</dbReference>
<feature type="domain" description="MSP" evidence="4">
    <location>
        <begin position="337"/>
        <end position="455"/>
    </location>
</feature>
<dbReference type="PANTHER" id="PTHR46384:SF1">
    <property type="entry name" value="MOTILE SPERM DOMAIN-CONTAINING PROTEIN 2"/>
    <property type="match status" value="1"/>
</dbReference>
<evidence type="ECO:0000259" key="3">
    <source>
        <dbReference type="PROSITE" id="PS50191"/>
    </source>
</evidence>
<feature type="transmembrane region" description="Helical" evidence="2">
    <location>
        <begin position="175"/>
        <end position="196"/>
    </location>
</feature>
<name>A0ABM1SGT2_LIMPO</name>
<keyword evidence="2" id="KW-1133">Transmembrane helix</keyword>
<dbReference type="Pfam" id="PF00635">
    <property type="entry name" value="Motile_Sperm"/>
    <property type="match status" value="1"/>
</dbReference>
<feature type="compositionally biased region" description="Polar residues" evidence="1">
    <location>
        <begin position="295"/>
        <end position="311"/>
    </location>
</feature>
<dbReference type="PANTHER" id="PTHR46384">
    <property type="entry name" value="MOTILE SPERM DOMAIN-CONTAINING PROTEIN 2"/>
    <property type="match status" value="1"/>
</dbReference>
<accession>A0ABM1SGT2</accession>
<dbReference type="InterPro" id="IPR013783">
    <property type="entry name" value="Ig-like_fold"/>
</dbReference>
<keyword evidence="5" id="KW-1185">Reference proteome</keyword>
<feature type="transmembrane region" description="Helical" evidence="2">
    <location>
        <begin position="511"/>
        <end position="532"/>
    </location>
</feature>
<gene>
    <name evidence="6" type="primary">LOC106460410</name>
</gene>